<evidence type="ECO:0000256" key="5">
    <source>
        <dbReference type="ARBA" id="ARBA00023242"/>
    </source>
</evidence>
<dbReference type="GO" id="GO:0008270">
    <property type="term" value="F:zinc ion binding"/>
    <property type="evidence" value="ECO:0007669"/>
    <property type="project" value="InterPro"/>
</dbReference>
<feature type="region of interest" description="Disordered" evidence="6">
    <location>
        <begin position="1"/>
        <end position="37"/>
    </location>
</feature>
<dbReference type="Pfam" id="PF00172">
    <property type="entry name" value="Zn_clus"/>
    <property type="match status" value="1"/>
</dbReference>
<dbReference type="InterPro" id="IPR036864">
    <property type="entry name" value="Zn2-C6_fun-type_DNA-bd_sf"/>
</dbReference>
<proteinExistence type="predicted"/>
<dbReference type="SUPFAM" id="SSF57701">
    <property type="entry name" value="Zn2/Cys6 DNA-binding domain"/>
    <property type="match status" value="1"/>
</dbReference>
<feature type="compositionally biased region" description="Low complexity" evidence="6">
    <location>
        <begin position="19"/>
        <end position="37"/>
    </location>
</feature>
<dbReference type="PANTHER" id="PTHR47338:SF29">
    <property type="entry name" value="ZN(2)-C6 FUNGAL-TYPE DOMAIN-CONTAINING PROTEIN"/>
    <property type="match status" value="1"/>
</dbReference>
<comment type="subcellular location">
    <subcellularLocation>
        <location evidence="1">Nucleus</location>
    </subcellularLocation>
</comment>
<accession>A0A8H5G6V2</accession>
<dbReference type="CDD" id="cd00067">
    <property type="entry name" value="GAL4"/>
    <property type="match status" value="1"/>
</dbReference>
<dbReference type="CDD" id="cd12148">
    <property type="entry name" value="fungal_TF_MHR"/>
    <property type="match status" value="1"/>
</dbReference>
<dbReference type="SMART" id="SM00066">
    <property type="entry name" value="GAL4"/>
    <property type="match status" value="1"/>
</dbReference>
<dbReference type="PROSITE" id="PS50048">
    <property type="entry name" value="ZN2_CY6_FUNGAL_2"/>
    <property type="match status" value="1"/>
</dbReference>
<evidence type="ECO:0000313" key="9">
    <source>
        <dbReference type="Proteomes" id="UP000559027"/>
    </source>
</evidence>
<dbReference type="Gene3D" id="4.10.240.10">
    <property type="entry name" value="Zn(2)-C6 fungal-type DNA-binding domain"/>
    <property type="match status" value="1"/>
</dbReference>
<keyword evidence="3" id="KW-0805">Transcription regulation</keyword>
<dbReference type="InterPro" id="IPR050815">
    <property type="entry name" value="TF_fung"/>
</dbReference>
<keyword evidence="5" id="KW-0539">Nucleus</keyword>
<protein>
    <recommendedName>
        <fullName evidence="7">Zn(2)-C6 fungal-type domain-containing protein</fullName>
    </recommendedName>
</protein>
<feature type="region of interest" description="Disordered" evidence="6">
    <location>
        <begin position="110"/>
        <end position="135"/>
    </location>
</feature>
<dbReference type="AlphaFoldDB" id="A0A8H5G6V2"/>
<evidence type="ECO:0000313" key="8">
    <source>
        <dbReference type="EMBL" id="KAF5359432.1"/>
    </source>
</evidence>
<dbReference type="PANTHER" id="PTHR47338">
    <property type="entry name" value="ZN(II)2CYS6 TRANSCRIPTION FACTOR (EUROFUNG)-RELATED"/>
    <property type="match status" value="1"/>
</dbReference>
<evidence type="ECO:0000256" key="6">
    <source>
        <dbReference type="SAM" id="MobiDB-lite"/>
    </source>
</evidence>
<sequence length="537" mass="60048">MHDAFCQSNHSDVCDTMSSRDSSMASSSSGESSRLPRGSACFNCKRRRVKCDGQRPICGPCTRYKGHELYDCEFYEGQPPQSQVLIERANDLELQIEILEGVRNSNRVDLQSPYAPGYSGGTQSHGGGPLNNDDLKTLPSNKIRPLLTQFGTFASDVGFFLDPDRFMRAATQPHHLGHHSRPCPSLMYAVCLWSTKSIPIAARRTFEETWLNHALRFVTEDLAGSHPRRCLQVMQAEVLLSMYFLNNGKMVEGLVHANAAAALAVSTKSNLIRSASVVQQPSGDTVDEGEWIDGFWTTVTLSNYWVLVNENQTFTFYDAPQMRIDTPWPLTNYRSETLIPASHKTLERFIDGVEDDGYSLLALHTKASVLLKKAIELSNQSSSNHGAAYQYNATHRGLEHLAASLPRLDAQLTPHQRQGIATTHMLTQAAIIKLHRPRGTTSNTARQNCVRAAKAIADLAARCPAANPLQIVNPIIGFVWYIAHDILRTELRYLSERRLPDEMRLSDAINHIFQRMERDGLNSPLIDSFVRNMRGVR</sequence>
<organism evidence="8 9">
    <name type="scientific">Leucocoprinus leucothites</name>
    <dbReference type="NCBI Taxonomy" id="201217"/>
    <lineage>
        <taxon>Eukaryota</taxon>
        <taxon>Fungi</taxon>
        <taxon>Dikarya</taxon>
        <taxon>Basidiomycota</taxon>
        <taxon>Agaricomycotina</taxon>
        <taxon>Agaricomycetes</taxon>
        <taxon>Agaricomycetidae</taxon>
        <taxon>Agaricales</taxon>
        <taxon>Agaricineae</taxon>
        <taxon>Agaricaceae</taxon>
        <taxon>Leucocoprinus</taxon>
    </lineage>
</organism>
<dbReference type="GO" id="GO:0000981">
    <property type="term" value="F:DNA-binding transcription factor activity, RNA polymerase II-specific"/>
    <property type="evidence" value="ECO:0007669"/>
    <property type="project" value="InterPro"/>
</dbReference>
<dbReference type="OrthoDB" id="2309723at2759"/>
<comment type="caution">
    <text evidence="8">The sequence shown here is derived from an EMBL/GenBank/DDBJ whole genome shotgun (WGS) entry which is preliminary data.</text>
</comment>
<reference evidence="8 9" key="1">
    <citation type="journal article" date="2020" name="ISME J.">
        <title>Uncovering the hidden diversity of litter-decomposition mechanisms in mushroom-forming fungi.</title>
        <authorList>
            <person name="Floudas D."/>
            <person name="Bentzer J."/>
            <person name="Ahren D."/>
            <person name="Johansson T."/>
            <person name="Persson P."/>
            <person name="Tunlid A."/>
        </authorList>
    </citation>
    <scope>NUCLEOTIDE SEQUENCE [LARGE SCALE GENOMIC DNA]</scope>
    <source>
        <strain evidence="8 9">CBS 146.42</strain>
    </source>
</reference>
<keyword evidence="9" id="KW-1185">Reference proteome</keyword>
<evidence type="ECO:0000259" key="7">
    <source>
        <dbReference type="PROSITE" id="PS50048"/>
    </source>
</evidence>
<dbReference type="Proteomes" id="UP000559027">
    <property type="component" value="Unassembled WGS sequence"/>
</dbReference>
<keyword evidence="2" id="KW-0479">Metal-binding</keyword>
<feature type="domain" description="Zn(2)-C6 fungal-type" evidence="7">
    <location>
        <begin position="40"/>
        <end position="74"/>
    </location>
</feature>
<evidence type="ECO:0000256" key="4">
    <source>
        <dbReference type="ARBA" id="ARBA00023163"/>
    </source>
</evidence>
<gene>
    <name evidence="8" type="ORF">D9756_003646</name>
</gene>
<dbReference type="EMBL" id="JAACJO010000004">
    <property type="protein sequence ID" value="KAF5359432.1"/>
    <property type="molecule type" value="Genomic_DNA"/>
</dbReference>
<keyword evidence="4" id="KW-0804">Transcription</keyword>
<evidence type="ECO:0000256" key="2">
    <source>
        <dbReference type="ARBA" id="ARBA00022723"/>
    </source>
</evidence>
<evidence type="ECO:0000256" key="1">
    <source>
        <dbReference type="ARBA" id="ARBA00004123"/>
    </source>
</evidence>
<evidence type="ECO:0000256" key="3">
    <source>
        <dbReference type="ARBA" id="ARBA00023015"/>
    </source>
</evidence>
<dbReference type="InterPro" id="IPR001138">
    <property type="entry name" value="Zn2Cys6_DnaBD"/>
</dbReference>
<name>A0A8H5G6V2_9AGAR</name>
<dbReference type="GO" id="GO:0005634">
    <property type="term" value="C:nucleus"/>
    <property type="evidence" value="ECO:0007669"/>
    <property type="project" value="UniProtKB-SubCell"/>
</dbReference>
<feature type="compositionally biased region" description="Polar residues" evidence="6">
    <location>
        <begin position="1"/>
        <end position="11"/>
    </location>
</feature>
<feature type="compositionally biased region" description="Gly residues" evidence="6">
    <location>
        <begin position="118"/>
        <end position="129"/>
    </location>
</feature>